<evidence type="ECO:0000259" key="1">
    <source>
        <dbReference type="Pfam" id="PF05117"/>
    </source>
</evidence>
<sequence>MSFLKNLFGTKETSINSYLDFWNWFTKYETDFYNVVKKNKDIETLFFDKISPKISELQNGFFFVTGMYNDHTAELIITADGDIKNIAFVEDLVEAAPSLEKWRFTALKPALNIEDVNISMAGYEFTGTNLFFYANENAAYPDEVDISIIHNELNDENRNQISTGVYIFLDNYLGELDFINNIDNLSIVGSHEAEKEPVPISKLKDFLTWRQKEFVEKYEAVRYDTENDSYSMLEAELESGNKLFAVINTELLDWDSKASHPWIATLTLRYDGSNNNGMPTDDDYELLNQIEAEIGKELKDFDGYLNIGRQTANGEREIFFACKEFRNPSKVFYQISQSYKKSFKINYEIYKDKYWQSFEKFIAR</sequence>
<comment type="caution">
    <text evidence="2">The sequence shown here is derived from an EMBL/GenBank/DDBJ whole genome shotgun (WGS) entry which is preliminary data.</text>
</comment>
<reference evidence="2 3" key="1">
    <citation type="journal article" date="2015" name="Stand. Genomic Sci.">
        <title>Genomic Encyclopedia of Bacterial and Archaeal Type Strains, Phase III: the genomes of soil and plant-associated and newly described type strains.</title>
        <authorList>
            <person name="Whitman W.B."/>
            <person name="Woyke T."/>
            <person name="Klenk H.P."/>
            <person name="Zhou Y."/>
            <person name="Lilburn T.G."/>
            <person name="Beck B.J."/>
            <person name="De Vos P."/>
            <person name="Vandamme P."/>
            <person name="Eisen J.A."/>
            <person name="Garrity G."/>
            <person name="Hugenholtz P."/>
            <person name="Kyrpides N.C."/>
        </authorList>
    </citation>
    <scope>NUCLEOTIDE SEQUENCE [LARGE SCALE GENOMIC DNA]</scope>
    <source>
        <strain evidence="2 3">CGMCC 1.7271</strain>
    </source>
</reference>
<evidence type="ECO:0000313" key="3">
    <source>
        <dbReference type="Proteomes" id="UP000316167"/>
    </source>
</evidence>
<dbReference type="EMBL" id="VLLE01000003">
    <property type="protein sequence ID" value="TWI83092.1"/>
    <property type="molecule type" value="Genomic_DNA"/>
</dbReference>
<accession>A0A562SPB3</accession>
<name>A0A562SPB3_9BACT</name>
<dbReference type="OrthoDB" id="9151249at2"/>
<protein>
    <submittedName>
        <fullName evidence="2">Uncharacterized protein DUF695</fullName>
    </submittedName>
</protein>
<dbReference type="Pfam" id="PF05117">
    <property type="entry name" value="DUF695"/>
    <property type="match status" value="1"/>
</dbReference>
<dbReference type="InterPro" id="IPR016097">
    <property type="entry name" value="DUF695"/>
</dbReference>
<organism evidence="2 3">
    <name type="scientific">Lacibacter cauensis</name>
    <dbReference type="NCBI Taxonomy" id="510947"/>
    <lineage>
        <taxon>Bacteria</taxon>
        <taxon>Pseudomonadati</taxon>
        <taxon>Bacteroidota</taxon>
        <taxon>Chitinophagia</taxon>
        <taxon>Chitinophagales</taxon>
        <taxon>Chitinophagaceae</taxon>
        <taxon>Lacibacter</taxon>
    </lineage>
</organism>
<dbReference type="Proteomes" id="UP000316167">
    <property type="component" value="Unassembled WGS sequence"/>
</dbReference>
<dbReference type="AlphaFoldDB" id="A0A562SPB3"/>
<feature type="domain" description="DUF695" evidence="1">
    <location>
        <begin position="248"/>
        <end position="361"/>
    </location>
</feature>
<proteinExistence type="predicted"/>
<keyword evidence="3" id="KW-1185">Reference proteome</keyword>
<dbReference type="RefSeq" id="WP_144885178.1">
    <property type="nucleotide sequence ID" value="NZ_VLLE01000003.1"/>
</dbReference>
<evidence type="ECO:0000313" key="2">
    <source>
        <dbReference type="EMBL" id="TWI83092.1"/>
    </source>
</evidence>
<gene>
    <name evidence="2" type="ORF">IQ13_1198</name>
</gene>